<feature type="compositionally biased region" description="Basic and acidic residues" evidence="1">
    <location>
        <begin position="8"/>
        <end position="17"/>
    </location>
</feature>
<dbReference type="PANTHER" id="PTHR14303">
    <property type="entry name" value="DNA POLYMERASE DELTA SUBUNIT 4"/>
    <property type="match status" value="1"/>
</dbReference>
<gene>
    <name evidence="3" type="primary">LOC105042222</name>
</gene>
<dbReference type="PANTHER" id="PTHR14303:SF0">
    <property type="entry name" value="DNA POLYMERASE DELTA SUBUNIT 4"/>
    <property type="match status" value="1"/>
</dbReference>
<evidence type="ECO:0000313" key="3">
    <source>
        <dbReference type="RefSeq" id="XP_010917645.1"/>
    </source>
</evidence>
<dbReference type="InterPro" id="IPR007218">
    <property type="entry name" value="DNA_pol_delta_4"/>
</dbReference>
<keyword evidence="2" id="KW-1185">Reference proteome</keyword>
<dbReference type="OrthoDB" id="337486at2759"/>
<accession>A0A6I9R4G6</accession>
<dbReference type="Proteomes" id="UP000504607">
    <property type="component" value="Chromosome 3"/>
</dbReference>
<dbReference type="GO" id="GO:0006261">
    <property type="term" value="P:DNA-templated DNA replication"/>
    <property type="evidence" value="ECO:0007669"/>
    <property type="project" value="TreeGrafter"/>
</dbReference>
<feature type="region of interest" description="Disordered" evidence="1">
    <location>
        <begin position="1"/>
        <end position="37"/>
    </location>
</feature>
<dbReference type="InParanoid" id="A0A6I9R4G6"/>
<organism evidence="2 3">
    <name type="scientific">Elaeis guineensis var. tenera</name>
    <name type="common">Oil palm</name>
    <dbReference type="NCBI Taxonomy" id="51953"/>
    <lineage>
        <taxon>Eukaryota</taxon>
        <taxon>Viridiplantae</taxon>
        <taxon>Streptophyta</taxon>
        <taxon>Embryophyta</taxon>
        <taxon>Tracheophyta</taxon>
        <taxon>Spermatophyta</taxon>
        <taxon>Magnoliopsida</taxon>
        <taxon>Liliopsida</taxon>
        <taxon>Arecaceae</taxon>
        <taxon>Arecoideae</taxon>
        <taxon>Cocoseae</taxon>
        <taxon>Elaeidinae</taxon>
        <taxon>Elaeis</taxon>
    </lineage>
</organism>
<dbReference type="GO" id="GO:0003887">
    <property type="term" value="F:DNA-directed DNA polymerase activity"/>
    <property type="evidence" value="ECO:0007669"/>
    <property type="project" value="TreeGrafter"/>
</dbReference>
<dbReference type="AlphaFoldDB" id="A0A6I9R4G6"/>
<dbReference type="GO" id="GO:0000731">
    <property type="term" value="P:DNA synthesis involved in DNA repair"/>
    <property type="evidence" value="ECO:0007669"/>
    <property type="project" value="InterPro"/>
</dbReference>
<sequence>MALGDIQDFYRQRKKGDATSSTAKKKSDKPQHNSAIVGADAAQTPFLVFHGSSDLQDDYGPEEEMLRQFDMNMKYGFGLGLTCLQRWGACLYHGPPPTTWELATPPSSSMWVATARPAQSIET</sequence>
<name>A0A6I9R4G6_ELAGV</name>
<dbReference type="GO" id="GO:0043625">
    <property type="term" value="C:delta DNA polymerase complex"/>
    <property type="evidence" value="ECO:0007669"/>
    <property type="project" value="TreeGrafter"/>
</dbReference>
<protein>
    <submittedName>
        <fullName evidence="3">Uncharacterized protein LOC105042222</fullName>
    </submittedName>
</protein>
<proteinExistence type="predicted"/>
<evidence type="ECO:0000313" key="2">
    <source>
        <dbReference type="Proteomes" id="UP000504607"/>
    </source>
</evidence>
<dbReference type="RefSeq" id="XP_010917645.1">
    <property type="nucleotide sequence ID" value="XM_010919343.1"/>
</dbReference>
<evidence type="ECO:0000256" key="1">
    <source>
        <dbReference type="SAM" id="MobiDB-lite"/>
    </source>
</evidence>
<reference evidence="3" key="1">
    <citation type="submission" date="2025-08" db="UniProtKB">
        <authorList>
            <consortium name="RefSeq"/>
        </authorList>
    </citation>
    <scope>IDENTIFICATION</scope>
</reference>